<feature type="region of interest" description="Disordered" evidence="1">
    <location>
        <begin position="1014"/>
        <end position="1045"/>
    </location>
</feature>
<protein>
    <submittedName>
        <fullName evidence="3">Uncharacterized protein LOC115623644</fullName>
    </submittedName>
</protein>
<reference evidence="3" key="1">
    <citation type="submission" date="2025-08" db="UniProtKB">
        <authorList>
            <consortium name="RefSeq"/>
        </authorList>
    </citation>
    <scope>IDENTIFICATION</scope>
    <source>
        <strain evidence="3">11010-0011.00</strain>
        <tissue evidence="3">Whole body</tissue>
    </source>
</reference>
<feature type="region of interest" description="Disordered" evidence="1">
    <location>
        <begin position="446"/>
        <end position="488"/>
    </location>
</feature>
<feature type="region of interest" description="Disordered" evidence="1">
    <location>
        <begin position="87"/>
        <end position="109"/>
    </location>
</feature>
<accession>A0A6J2TD76</accession>
<feature type="region of interest" description="Disordered" evidence="1">
    <location>
        <begin position="1335"/>
        <end position="1362"/>
    </location>
</feature>
<feature type="compositionally biased region" description="Polar residues" evidence="1">
    <location>
        <begin position="29"/>
        <end position="57"/>
    </location>
</feature>
<dbReference type="RefSeq" id="XP_030373949.1">
    <property type="nucleotide sequence ID" value="XM_030518089.1"/>
</dbReference>
<dbReference type="GeneID" id="115623644"/>
<feature type="region of interest" description="Disordered" evidence="1">
    <location>
        <begin position="271"/>
        <end position="312"/>
    </location>
</feature>
<gene>
    <name evidence="3" type="primary">LOC115623644</name>
</gene>
<feature type="region of interest" description="Disordered" evidence="1">
    <location>
        <begin position="547"/>
        <end position="620"/>
    </location>
</feature>
<feature type="compositionally biased region" description="Polar residues" evidence="1">
    <location>
        <begin position="1114"/>
        <end position="1123"/>
    </location>
</feature>
<evidence type="ECO:0000313" key="2">
    <source>
        <dbReference type="Proteomes" id="UP000504634"/>
    </source>
</evidence>
<proteinExistence type="predicted"/>
<dbReference type="CTD" id="40606"/>
<feature type="compositionally biased region" description="Low complexity" evidence="1">
    <location>
        <begin position="470"/>
        <end position="480"/>
    </location>
</feature>
<feature type="compositionally biased region" description="Polar residues" evidence="1">
    <location>
        <begin position="90"/>
        <end position="104"/>
    </location>
</feature>
<dbReference type="OrthoDB" id="7873007at2759"/>
<evidence type="ECO:0000313" key="3">
    <source>
        <dbReference type="RefSeq" id="XP_030373949.1"/>
    </source>
</evidence>
<feature type="region of interest" description="Disordered" evidence="1">
    <location>
        <begin position="637"/>
        <end position="750"/>
    </location>
</feature>
<feature type="compositionally biased region" description="Basic and acidic residues" evidence="1">
    <location>
        <begin position="637"/>
        <end position="646"/>
    </location>
</feature>
<feature type="region of interest" description="Disordered" evidence="1">
    <location>
        <begin position="24"/>
        <end position="68"/>
    </location>
</feature>
<organism evidence="2 3">
    <name type="scientific">Drosophila lebanonensis</name>
    <name type="common">Fruit fly</name>
    <name type="synonym">Scaptodrosophila lebanonensis</name>
    <dbReference type="NCBI Taxonomy" id="7225"/>
    <lineage>
        <taxon>Eukaryota</taxon>
        <taxon>Metazoa</taxon>
        <taxon>Ecdysozoa</taxon>
        <taxon>Arthropoda</taxon>
        <taxon>Hexapoda</taxon>
        <taxon>Insecta</taxon>
        <taxon>Pterygota</taxon>
        <taxon>Neoptera</taxon>
        <taxon>Endopterygota</taxon>
        <taxon>Diptera</taxon>
        <taxon>Brachycera</taxon>
        <taxon>Muscomorpha</taxon>
        <taxon>Ephydroidea</taxon>
        <taxon>Drosophilidae</taxon>
        <taxon>Scaptodrosophila</taxon>
    </lineage>
</organism>
<evidence type="ECO:0000256" key="1">
    <source>
        <dbReference type="SAM" id="MobiDB-lite"/>
    </source>
</evidence>
<feature type="compositionally biased region" description="Polar residues" evidence="1">
    <location>
        <begin position="1026"/>
        <end position="1037"/>
    </location>
</feature>
<name>A0A6J2TD76_DROLE</name>
<feature type="compositionally biased region" description="Low complexity" evidence="1">
    <location>
        <begin position="781"/>
        <end position="791"/>
    </location>
</feature>
<keyword evidence="2" id="KW-1185">Reference proteome</keyword>
<feature type="region of interest" description="Disordered" evidence="1">
    <location>
        <begin position="776"/>
        <end position="798"/>
    </location>
</feature>
<feature type="region of interest" description="Disordered" evidence="1">
    <location>
        <begin position="1080"/>
        <end position="1123"/>
    </location>
</feature>
<dbReference type="Proteomes" id="UP000504634">
    <property type="component" value="Unplaced"/>
</dbReference>
<feature type="compositionally biased region" description="Basic and acidic residues" evidence="1">
    <location>
        <begin position="553"/>
        <end position="581"/>
    </location>
</feature>
<feature type="compositionally biased region" description="Basic and acidic residues" evidence="1">
    <location>
        <begin position="732"/>
        <end position="750"/>
    </location>
</feature>
<sequence>MHMSRDVPPLLNRTIYSGMAKDLVDCRPTSGSSNSLSAQPSATIRTDSDPSESPEQITTDDDELGFNSGSEYVEWDRIAYERERKRQPLNKFQDTSPSKNSSSLALHPTASDEKSLSSCWKRADLSVTQFLKAQDEAAEQNKESSKQLKEKVSKRNFFHNAEAQSRCYSIVDHGKRVSCVSSGNSEKAKYANRPITKEQLTEKIPQSTVPPTSAQKTSDVFKYREICENFLNQYKTLEDANTMQYRTNLKTDSEANKRTKRTERWVSQFGEPDANENLNSGVQSEDIKGPRGSINTGEYERGDTSESAARSPTKNIVNYNTIIQEQLALMAKDSECIMEDSNGISGHKIQMAMKRALKEAGKLLIKERFLQNCRSQSQMCDCKEDLVADAQDREQSNEEKPKNVEKLFQRCPRHRCKKSNFITEFKKIIQASRNQEKSCDFSETAASASGSDGFQPNKKYDSSSGYKLRSSSTGYSSTESKNVSNSTHFTPEGTYFRHHSSCIHHRTYKDSANSPINIKRMHQMNILKASSRARNTEKCSNSTINGVISNYTDSHRSSKNNEQEMNTKRSPLELKDGRKAWGEANRLSSNKNKVGRLEKKASQDEATMETPDVHQGSCIQKTDLSTSASLKICKKRGSEPAHRFTNEDQSNSSCSRDVLSHSIDGESELQSYKSKGSVMQDAETNLPDLGISSSKESKKHERRCSCSKKLPTSFIGGENEPQIKLKGSPAKVKKEEYKERAEKKDSHKTEELERYNLKDRFETPSQDNNLYDAVESKIQKSKNNSTGTSSSPRPKKLRDKWVDMNYKSIAESRKICACNLKRVANANDDGSELEKRLNDKVYIEEMTGRLSANQYVTNDKMKNTNQDHGQIFKLGADADSLDMSFSDDKESMQYHERSSRSEKLCEKCRRIGGTNRSNFSSYDKMPSTHNEKMTELSMKAEEKSLKGKKEKAPTMSAKDYNLYADRELLSELQSFTVMLDSDSQGKKRGPKWIQTTTKNRRNCSCCALSSSKRSESEMDSELKSSVLDSTRGMQMSSKEVRKASSKKDRLETITKNEDIYDTEEAVIGADEDYQGYNEKLDSDEDNYYHSNDEDSTQAKITPASSIAGKKRGSQLASTKNQANPTCEEKDCEIEKKVNKLFAITEEKIISSNDPIVGSLSKKEFQTTEAVETLKQAKEEKTVPKNALGLNIINADEALLDIPEDFQGYAVMLDSDADMLDLSISDDEEQIKAKLTAAALTTGKKNGTKVTRNVSKYKYVPSEEEPLKSRTYVPLEIFYRRTEVNRSELLLCDGTDDPIDETEPTNYREYVYQLAERTLRACVKVYTNKHDELRRESRFRESPPYSCQWPTNPKSESDRNEEAKVFGQKLNKQLKQLNHDFQEGLQSIGK</sequence>